<gene>
    <name evidence="1" type="ORF">METZ01_LOCUS240490</name>
</gene>
<reference evidence="1" key="1">
    <citation type="submission" date="2018-05" db="EMBL/GenBank/DDBJ databases">
        <authorList>
            <person name="Lanie J.A."/>
            <person name="Ng W.-L."/>
            <person name="Kazmierczak K.M."/>
            <person name="Andrzejewski T.M."/>
            <person name="Davidsen T.M."/>
            <person name="Wayne K.J."/>
            <person name="Tettelin H."/>
            <person name="Glass J.I."/>
            <person name="Rusch D."/>
            <person name="Podicherti R."/>
            <person name="Tsui H.-C.T."/>
            <person name="Winkler M.E."/>
        </authorList>
    </citation>
    <scope>NUCLEOTIDE SEQUENCE</scope>
</reference>
<feature type="non-terminal residue" evidence="1">
    <location>
        <position position="42"/>
    </location>
</feature>
<proteinExistence type="predicted"/>
<dbReference type="AlphaFoldDB" id="A0A382HK16"/>
<sequence>MKGLLMCCHWVHLVTTMKIGNSENPLLSGLTVEILGNLTLSE</sequence>
<dbReference type="EMBL" id="UINC01061742">
    <property type="protein sequence ID" value="SVB87636.1"/>
    <property type="molecule type" value="Genomic_DNA"/>
</dbReference>
<name>A0A382HK16_9ZZZZ</name>
<organism evidence="1">
    <name type="scientific">marine metagenome</name>
    <dbReference type="NCBI Taxonomy" id="408172"/>
    <lineage>
        <taxon>unclassified sequences</taxon>
        <taxon>metagenomes</taxon>
        <taxon>ecological metagenomes</taxon>
    </lineage>
</organism>
<accession>A0A382HK16</accession>
<evidence type="ECO:0000313" key="1">
    <source>
        <dbReference type="EMBL" id="SVB87636.1"/>
    </source>
</evidence>
<protein>
    <submittedName>
        <fullName evidence="1">Uncharacterized protein</fullName>
    </submittedName>
</protein>